<keyword evidence="9" id="KW-0407">Ion channel</keyword>
<dbReference type="InterPro" id="IPR050368">
    <property type="entry name" value="ClC-type_chloride_channel"/>
</dbReference>
<name>A0AA41ZKV4_9GAMM</name>
<evidence type="ECO:0000256" key="8">
    <source>
        <dbReference type="ARBA" id="ARBA00023214"/>
    </source>
</evidence>
<dbReference type="EMBL" id="JAPIVE010000002">
    <property type="protein sequence ID" value="MCX2523931.1"/>
    <property type="molecule type" value="Genomic_DNA"/>
</dbReference>
<evidence type="ECO:0000256" key="7">
    <source>
        <dbReference type="ARBA" id="ARBA00023173"/>
    </source>
</evidence>
<keyword evidence="4 10" id="KW-1133">Transmembrane helix</keyword>
<reference evidence="11" key="1">
    <citation type="submission" date="2022-11" db="EMBL/GenBank/DDBJ databases">
        <title>Larsenimonas rhizosphaerae sp. nov., isolated from a tidal mudflat.</title>
        <authorList>
            <person name="Lee S.D."/>
            <person name="Kim I.S."/>
        </authorList>
    </citation>
    <scope>NUCLEOTIDE SEQUENCE</scope>
    <source>
        <strain evidence="11">GH2-1</strain>
    </source>
</reference>
<dbReference type="AlphaFoldDB" id="A0AA41ZKV4"/>
<dbReference type="GO" id="GO:0005254">
    <property type="term" value="F:chloride channel activity"/>
    <property type="evidence" value="ECO:0007669"/>
    <property type="project" value="UniProtKB-KW"/>
</dbReference>
<keyword evidence="8" id="KW-0868">Chloride</keyword>
<feature type="transmembrane region" description="Helical" evidence="10">
    <location>
        <begin position="21"/>
        <end position="47"/>
    </location>
</feature>
<evidence type="ECO:0000313" key="11">
    <source>
        <dbReference type="EMBL" id="MCX2523931.1"/>
    </source>
</evidence>
<feature type="transmembrane region" description="Helical" evidence="10">
    <location>
        <begin position="345"/>
        <end position="366"/>
    </location>
</feature>
<evidence type="ECO:0000256" key="4">
    <source>
        <dbReference type="ARBA" id="ARBA00022989"/>
    </source>
</evidence>
<keyword evidence="12" id="KW-1185">Reference proteome</keyword>
<dbReference type="Proteomes" id="UP001165678">
    <property type="component" value="Unassembled WGS sequence"/>
</dbReference>
<comment type="caution">
    <text evidence="11">The sequence shown here is derived from an EMBL/GenBank/DDBJ whole genome shotgun (WGS) entry which is preliminary data.</text>
</comment>
<evidence type="ECO:0000256" key="1">
    <source>
        <dbReference type="ARBA" id="ARBA00004141"/>
    </source>
</evidence>
<evidence type="ECO:0000256" key="2">
    <source>
        <dbReference type="ARBA" id="ARBA00022448"/>
    </source>
</evidence>
<feature type="transmembrane region" description="Helical" evidence="10">
    <location>
        <begin position="200"/>
        <end position="222"/>
    </location>
</feature>
<evidence type="ECO:0000256" key="5">
    <source>
        <dbReference type="ARBA" id="ARBA00023065"/>
    </source>
</evidence>
<dbReference type="InterPro" id="IPR001807">
    <property type="entry name" value="ClC"/>
</dbReference>
<keyword evidence="6 10" id="KW-0472">Membrane</keyword>
<protein>
    <submittedName>
        <fullName evidence="11">Chloride channel protein</fullName>
    </submittedName>
</protein>
<feature type="transmembrane region" description="Helical" evidence="10">
    <location>
        <begin position="312"/>
        <end position="333"/>
    </location>
</feature>
<dbReference type="Gene3D" id="1.10.3080.10">
    <property type="entry name" value="Clc chloride channel"/>
    <property type="match status" value="1"/>
</dbReference>
<feature type="transmembrane region" description="Helical" evidence="10">
    <location>
        <begin position="73"/>
        <end position="92"/>
    </location>
</feature>
<gene>
    <name evidence="11" type="ORF">OQ287_06750</name>
</gene>
<dbReference type="InterPro" id="IPR014743">
    <property type="entry name" value="Cl-channel_core"/>
</dbReference>
<evidence type="ECO:0000256" key="3">
    <source>
        <dbReference type="ARBA" id="ARBA00022692"/>
    </source>
</evidence>
<feature type="transmembrane region" description="Helical" evidence="10">
    <location>
        <begin position="274"/>
        <end position="292"/>
    </location>
</feature>
<organism evidence="11 12">
    <name type="scientific">Larsenimonas rhizosphaerae</name>
    <dbReference type="NCBI Taxonomy" id="2944682"/>
    <lineage>
        <taxon>Bacteria</taxon>
        <taxon>Pseudomonadati</taxon>
        <taxon>Pseudomonadota</taxon>
        <taxon>Gammaproteobacteria</taxon>
        <taxon>Oceanospirillales</taxon>
        <taxon>Halomonadaceae</taxon>
        <taxon>Larsenimonas</taxon>
    </lineage>
</organism>
<keyword evidence="2" id="KW-0813">Transport</keyword>
<keyword evidence="3 10" id="KW-0812">Transmembrane</keyword>
<dbReference type="CDD" id="cd00400">
    <property type="entry name" value="Voltage_gated_ClC"/>
    <property type="match status" value="1"/>
</dbReference>
<dbReference type="RefSeq" id="WP_265895938.1">
    <property type="nucleotide sequence ID" value="NZ_JAPIVE010000002.1"/>
</dbReference>
<dbReference type="Pfam" id="PF00654">
    <property type="entry name" value="Voltage_CLC"/>
    <property type="match status" value="1"/>
</dbReference>
<dbReference type="PANTHER" id="PTHR43427">
    <property type="entry name" value="CHLORIDE CHANNEL PROTEIN CLC-E"/>
    <property type="match status" value="1"/>
</dbReference>
<keyword evidence="7" id="KW-0869">Chloride channel</keyword>
<evidence type="ECO:0000256" key="10">
    <source>
        <dbReference type="SAM" id="Phobius"/>
    </source>
</evidence>
<keyword evidence="5" id="KW-0406">Ion transport</keyword>
<dbReference type="PRINTS" id="PR00762">
    <property type="entry name" value="CLCHANNEL"/>
</dbReference>
<dbReference type="PANTHER" id="PTHR43427:SF6">
    <property type="entry name" value="CHLORIDE CHANNEL PROTEIN CLC-E"/>
    <property type="match status" value="1"/>
</dbReference>
<evidence type="ECO:0000313" key="12">
    <source>
        <dbReference type="Proteomes" id="UP001165678"/>
    </source>
</evidence>
<dbReference type="GO" id="GO:0034707">
    <property type="term" value="C:chloride channel complex"/>
    <property type="evidence" value="ECO:0007669"/>
    <property type="project" value="UniProtKB-KW"/>
</dbReference>
<feature type="transmembrane region" description="Helical" evidence="10">
    <location>
        <begin position="242"/>
        <end position="262"/>
    </location>
</feature>
<evidence type="ECO:0000256" key="9">
    <source>
        <dbReference type="ARBA" id="ARBA00023303"/>
    </source>
</evidence>
<proteinExistence type="predicted"/>
<sequence>MRYRRSSVTRFSLDNFRRQLASIDALPQLCLLGFLSGTLTGGILIGFRELIDLGAMMLMPDQRSEDFEHLLPWVRSVLPITASVLIMSALALQSQKHTKMGVGHVIERLSYHQGQMPLLNWVNQWWVGILSVMGGLSAGREGPAIHLGAGASSWMGERLRLPHNSLRVLVGCGTAAGISASFNTPITGVIFAMEVVMMEYTITGFMPIILASTMGAVVSQLMYGVEPAFTIPDDITGQLTDLPWISMMALVLGLMAGAFIRLVRLAQTQNHIGWWWRALIIGGMTGAIAWFYPEVQGIGYDTVDYTLNQSPSLIMLLVVAGGKLILTALTFAWGIPIGMIGPIMVIGATAGALCGIAGEALLPAIASNHDLYTMLGMAAMLGAVLQAPLAAIMVLIELTHNTSIIIYGMLAVVVSGLASRQCWHCQGFFVSTLSSQGLHPLQQPLMQALSRIAVPAVMDRAIVRSPERLERARAQRFLEAKPVWVVIDRDDKDQRPLAMSAADLARVLLDDEWEGIDTINLMDIPAKRIELAPIDLQATLSEAFDQLTEYGVDALYVEHTTAPLIKKISGIITRDSIENYYRYRR</sequence>
<comment type="subcellular location">
    <subcellularLocation>
        <location evidence="1">Membrane</location>
        <topology evidence="1">Multi-pass membrane protein</topology>
    </subcellularLocation>
</comment>
<accession>A0AA41ZKV4</accession>
<evidence type="ECO:0000256" key="6">
    <source>
        <dbReference type="ARBA" id="ARBA00023136"/>
    </source>
</evidence>
<dbReference type="SUPFAM" id="SSF81340">
    <property type="entry name" value="Clc chloride channel"/>
    <property type="match status" value="1"/>
</dbReference>
<feature type="transmembrane region" description="Helical" evidence="10">
    <location>
        <begin position="372"/>
        <end position="396"/>
    </location>
</feature>